<accession>A0A0S4KVK4</accession>
<dbReference type="STRING" id="1715989.NITINOP_1527"/>
<dbReference type="RefSeq" id="WP_062484514.1">
    <property type="nucleotide sequence ID" value="NZ_LN885086.1"/>
</dbReference>
<evidence type="ECO:0000313" key="1">
    <source>
        <dbReference type="EMBL" id="CUQ66502.1"/>
    </source>
</evidence>
<reference evidence="2" key="1">
    <citation type="submission" date="2015-09" db="EMBL/GenBank/DDBJ databases">
        <authorList>
            <person name="Daims H."/>
        </authorList>
    </citation>
    <scope>NUCLEOTIDE SEQUENCE [LARGE SCALE GENOMIC DNA]</scope>
</reference>
<keyword evidence="2" id="KW-1185">Reference proteome</keyword>
<dbReference type="EMBL" id="LN885086">
    <property type="protein sequence ID" value="CUQ66502.1"/>
    <property type="molecule type" value="Genomic_DNA"/>
</dbReference>
<name>A0A0S4KVK4_9BACT</name>
<dbReference type="OrthoDB" id="9791672at2"/>
<evidence type="ECO:0008006" key="3">
    <source>
        <dbReference type="Google" id="ProtNLM"/>
    </source>
</evidence>
<organism evidence="1 2">
    <name type="scientific">Candidatus Nitrospira inopinata</name>
    <dbReference type="NCBI Taxonomy" id="1715989"/>
    <lineage>
        <taxon>Bacteria</taxon>
        <taxon>Pseudomonadati</taxon>
        <taxon>Nitrospirota</taxon>
        <taxon>Nitrospiria</taxon>
        <taxon>Nitrospirales</taxon>
        <taxon>Nitrospiraceae</taxon>
        <taxon>Nitrospira</taxon>
    </lineage>
</organism>
<protein>
    <recommendedName>
        <fullName evidence="3">Lipoprotein</fullName>
    </recommendedName>
</protein>
<dbReference type="AlphaFoldDB" id="A0A0S4KVK4"/>
<dbReference type="PROSITE" id="PS51257">
    <property type="entry name" value="PROKAR_LIPOPROTEIN"/>
    <property type="match status" value="1"/>
</dbReference>
<sequence length="150" mass="16613">MKHLSGILGLCLLVTVSSGCSYLFYPRADDYVRQAKGPTAVDTLLNLTAMLEASATQAKGGTGKDRALDDYHNQLHALFDAMDAAVASQITQPASDLLITHKKTLRLLFHRLWALKDQQPQRDQHLDRCLAELKSLREVLQGLKRQALSS</sequence>
<dbReference type="KEGG" id="nio:NITINOP_1527"/>
<evidence type="ECO:0000313" key="2">
    <source>
        <dbReference type="Proteomes" id="UP000066284"/>
    </source>
</evidence>
<dbReference type="Proteomes" id="UP000066284">
    <property type="component" value="Chromosome 1"/>
</dbReference>
<gene>
    <name evidence="1" type="ORF">NITINOP_1527</name>
</gene>
<proteinExistence type="predicted"/>